<name>A0A2U9PVQ4_MYCSE</name>
<accession>A0A2U9PVQ4</accession>
<protein>
    <recommendedName>
        <fullName evidence="1">Mycothiol-dependent maleylpyruvate isomerase metal-binding domain-containing protein</fullName>
    </recommendedName>
</protein>
<dbReference type="GO" id="GO:0046872">
    <property type="term" value="F:metal ion binding"/>
    <property type="evidence" value="ECO:0007669"/>
    <property type="project" value="InterPro"/>
</dbReference>
<dbReference type="AlphaFoldDB" id="A0A2U9PVQ4"/>
<dbReference type="InterPro" id="IPR034660">
    <property type="entry name" value="DinB/YfiT-like"/>
</dbReference>
<dbReference type="SUPFAM" id="SSF109854">
    <property type="entry name" value="DinB/YfiT-like putative metalloenzymes"/>
    <property type="match status" value="1"/>
</dbReference>
<dbReference type="Gene3D" id="1.20.120.450">
    <property type="entry name" value="dinb family like domain"/>
    <property type="match status" value="1"/>
</dbReference>
<proteinExistence type="predicted"/>
<dbReference type="GeneID" id="93459700"/>
<dbReference type="NCBIfam" id="TIGR03083">
    <property type="entry name" value="maleylpyruvate isomerase family mycothiol-dependent enzyme"/>
    <property type="match status" value="1"/>
</dbReference>
<dbReference type="Proteomes" id="UP000011200">
    <property type="component" value="Chromosome"/>
</dbReference>
<evidence type="ECO:0000313" key="2">
    <source>
        <dbReference type="EMBL" id="AWT55889.1"/>
    </source>
</evidence>
<dbReference type="InterPro" id="IPR017517">
    <property type="entry name" value="Maleyloyr_isom"/>
</dbReference>
<organism evidence="2 3">
    <name type="scientific">Mycolicibacterium smegmatis (strain MKD8)</name>
    <name type="common">Mycobacterium smegmatis</name>
    <dbReference type="NCBI Taxonomy" id="1214915"/>
    <lineage>
        <taxon>Bacteria</taxon>
        <taxon>Bacillati</taxon>
        <taxon>Actinomycetota</taxon>
        <taxon>Actinomycetes</taxon>
        <taxon>Mycobacteriales</taxon>
        <taxon>Mycobacteriaceae</taxon>
        <taxon>Mycolicibacterium</taxon>
    </lineage>
</organism>
<sequence>MTLSELLDAATAELRAFADVLDGIEHRHLPTPCAGWTVRDLAAHVAVGAYRNAEATHRARIGSLSPPGGLELGDADPVTVIRQASDHMHAAFAATENWPPIPLPFGTYPVDIALGCLIIEYGTHLADLKAAAGLVDSALSEATRAALFDFGERYLLLQAEPLDSDPVTLTLAAPAKTMSITWTGDGWAEGAHSDNEHRVDGDDETIARLMLRRLPDEDSLVAAAIRPL</sequence>
<feature type="domain" description="Mycothiol-dependent maleylpyruvate isomerase metal-binding" evidence="1">
    <location>
        <begin position="7"/>
        <end position="128"/>
    </location>
</feature>
<reference evidence="3" key="2">
    <citation type="submission" date="2018-03" db="EMBL/GenBank/DDBJ databases">
        <authorList>
            <person name="Derbyshire K."/>
            <person name="Gray T.A."/>
            <person name="Champion M."/>
        </authorList>
    </citation>
    <scope>NUCLEOTIDE SEQUENCE [LARGE SCALE GENOMIC DNA]</scope>
    <source>
        <strain evidence="3">MKD8</strain>
    </source>
</reference>
<evidence type="ECO:0000259" key="1">
    <source>
        <dbReference type="Pfam" id="PF11716"/>
    </source>
</evidence>
<dbReference type="InterPro" id="IPR024344">
    <property type="entry name" value="MDMPI_metal-binding"/>
</dbReference>
<dbReference type="Pfam" id="PF11716">
    <property type="entry name" value="MDMPI_N"/>
    <property type="match status" value="1"/>
</dbReference>
<dbReference type="RefSeq" id="WP_003896440.1">
    <property type="nucleotide sequence ID" value="NZ_CP027541.1"/>
</dbReference>
<reference evidence="2 3" key="1">
    <citation type="journal article" date="2013" name="Genome Announc.">
        <title>Draft genome sequence of MKD8, a conjugal recipient Mycobacterium smegmatis strain.</title>
        <authorList>
            <person name="Gray T.A."/>
            <person name="Palumbo M.J."/>
            <person name="Derbyshire K.M."/>
        </authorList>
    </citation>
    <scope>NUCLEOTIDE SEQUENCE [LARGE SCALE GENOMIC DNA]</scope>
    <source>
        <strain evidence="2 3">MKD8</strain>
    </source>
</reference>
<dbReference type="EMBL" id="CP027541">
    <property type="protein sequence ID" value="AWT55889.1"/>
    <property type="molecule type" value="Genomic_DNA"/>
</dbReference>
<evidence type="ECO:0000313" key="3">
    <source>
        <dbReference type="Proteomes" id="UP000011200"/>
    </source>
</evidence>
<gene>
    <name evidence="2" type="ORF">D806_049380</name>
</gene>